<keyword evidence="2" id="KW-0812">Transmembrane</keyword>
<sequence>MTIRGTMKLGVKQYLAGLVLLFISTLFLPEAVSDFARAESTGTPVPSTALPFLLIGLAIVLAAAACIGWGYWLVRSHRDPRALTREDDPDEPLLRPGYGPAPSAQESWRNHPLRRPDGSDGRP</sequence>
<evidence type="ECO:0000256" key="1">
    <source>
        <dbReference type="SAM" id="MobiDB-lite"/>
    </source>
</evidence>
<keyword evidence="4" id="KW-1185">Reference proteome</keyword>
<feature type="compositionally biased region" description="Basic and acidic residues" evidence="1">
    <location>
        <begin position="114"/>
        <end position="123"/>
    </location>
</feature>
<organism evidence="3 4">
    <name type="scientific">Arthrobacter echini</name>
    <dbReference type="NCBI Taxonomy" id="1529066"/>
    <lineage>
        <taxon>Bacteria</taxon>
        <taxon>Bacillati</taxon>
        <taxon>Actinomycetota</taxon>
        <taxon>Actinomycetes</taxon>
        <taxon>Micrococcales</taxon>
        <taxon>Micrococcaceae</taxon>
        <taxon>Arthrobacter</taxon>
    </lineage>
</organism>
<dbReference type="OrthoDB" id="4949919at2"/>
<keyword evidence="2" id="KW-1133">Transmembrane helix</keyword>
<proteinExistence type="predicted"/>
<evidence type="ECO:0000256" key="2">
    <source>
        <dbReference type="SAM" id="Phobius"/>
    </source>
</evidence>
<keyword evidence="2" id="KW-0472">Membrane</keyword>
<protein>
    <submittedName>
        <fullName evidence="3">Uncharacterized protein</fullName>
    </submittedName>
</protein>
<dbReference type="Proteomes" id="UP000305233">
    <property type="component" value="Unassembled WGS sequence"/>
</dbReference>
<comment type="caution">
    <text evidence="3">The sequence shown here is derived from an EMBL/GenBank/DDBJ whole genome shotgun (WGS) entry which is preliminary data.</text>
</comment>
<evidence type="ECO:0000313" key="3">
    <source>
        <dbReference type="EMBL" id="THJ68660.1"/>
    </source>
</evidence>
<dbReference type="RefSeq" id="WP_136452761.1">
    <property type="nucleotide sequence ID" value="NZ_SSWH01000001.1"/>
</dbReference>
<reference evidence="3 4" key="1">
    <citation type="submission" date="2019-04" db="EMBL/GenBank/DDBJ databases">
        <authorList>
            <person name="Liu Q."/>
            <person name="Xin Y.-H."/>
        </authorList>
    </citation>
    <scope>NUCLEOTIDE SEQUENCE [LARGE SCALE GENOMIC DNA]</scope>
    <source>
        <strain evidence="3 4">AM23</strain>
    </source>
</reference>
<evidence type="ECO:0000313" key="4">
    <source>
        <dbReference type="Proteomes" id="UP000305233"/>
    </source>
</evidence>
<dbReference type="EMBL" id="SSWH01000001">
    <property type="protein sequence ID" value="THJ68660.1"/>
    <property type="molecule type" value="Genomic_DNA"/>
</dbReference>
<feature type="transmembrane region" description="Helical" evidence="2">
    <location>
        <begin position="49"/>
        <end position="74"/>
    </location>
</feature>
<dbReference type="AlphaFoldDB" id="A0A4S5EAN1"/>
<name>A0A4S5EAN1_9MICC</name>
<feature type="region of interest" description="Disordered" evidence="1">
    <location>
        <begin position="82"/>
        <end position="123"/>
    </location>
</feature>
<gene>
    <name evidence="3" type="ORF">E8P82_01805</name>
</gene>
<accession>A0A4S5EAN1</accession>